<accession>A0A0F6H7G4</accession>
<name>A0A0F6H7G4_LEPIR</name>
<dbReference type="Gene3D" id="3.40.50.300">
    <property type="entry name" value="P-loop containing nucleotide triphosphate hydrolases"/>
    <property type="match status" value="1"/>
</dbReference>
<dbReference type="AlphaFoldDB" id="A0A0F6H7G4"/>
<organism evidence="2 3">
    <name type="scientific">Leptospira interrogans str. UI 12621</name>
    <dbReference type="NCBI Taxonomy" id="1049937"/>
    <lineage>
        <taxon>Bacteria</taxon>
        <taxon>Pseudomonadati</taxon>
        <taxon>Spirochaetota</taxon>
        <taxon>Spirochaetia</taxon>
        <taxon>Leptospirales</taxon>
        <taxon>Leptospiraceae</taxon>
        <taxon>Leptospira</taxon>
    </lineage>
</organism>
<proteinExistence type="predicted"/>
<feature type="domain" description="Double-GTPase 2" evidence="1">
    <location>
        <begin position="90"/>
        <end position="318"/>
    </location>
</feature>
<evidence type="ECO:0000259" key="1">
    <source>
        <dbReference type="Pfam" id="PF19993"/>
    </source>
</evidence>
<dbReference type="Pfam" id="PF19993">
    <property type="entry name" value="DO-GTPase2"/>
    <property type="match status" value="1"/>
</dbReference>
<reference evidence="2 3" key="1">
    <citation type="submission" date="2012-09" db="EMBL/GenBank/DDBJ databases">
        <authorList>
            <person name="Harkins D.M."/>
            <person name="Durkin A.S."/>
            <person name="Brinkac L.M."/>
            <person name="Selengut J.D."/>
            <person name="Sanka R."/>
            <person name="DePew J."/>
            <person name="Purushe J."/>
            <person name="Chanthongthip A."/>
            <person name="Lattana O."/>
            <person name="Phetsouvanh R."/>
            <person name="Newton P.N."/>
            <person name="Vinetz J.M."/>
            <person name="Sutton G.G."/>
            <person name="Nelson W.C."/>
            <person name="Fouts D.E."/>
        </authorList>
    </citation>
    <scope>NUCLEOTIDE SEQUENCE [LARGE SCALE GENOMIC DNA]</scope>
    <source>
        <strain evidence="2 3">UI 12621</strain>
    </source>
</reference>
<dbReference type="InterPro" id="IPR045528">
    <property type="entry name" value="DO-GTPase2"/>
</dbReference>
<evidence type="ECO:0000313" key="2">
    <source>
        <dbReference type="EMBL" id="EKO24173.1"/>
    </source>
</evidence>
<gene>
    <name evidence="2" type="ORF">LEP1GSC104_2112</name>
</gene>
<sequence>MSEAVLEKRCDKEGCTVSISGACSEGHKPLEACPNFGKDNVNIDLKESEEEDTQLRIDSIVDDRSTLLFSGELLDSEEVEKFLRQRPVTFISVIGDRNSGKTTLISSLYERYRQGKFSGYYFSGSVTLIGVERSLHYSRLESGSNKIDTQRTLLSDGLKYFHLSISPVENLNAKRDLMFSDRAGETYRNARSNTVLIKDLIEIPRADKVLLLLDGARISDPEERSDSMQSTRQMLRALIDNGALGSDSHVQIITTKIDLLTKNPDYKMISEILENFKNKLVLDFGAKICSLTFWDVSARDPSGELELVYGVDELILDWVTEKKSIEVYNQNKIEFKTEFDKLLLRSNLDKIIL</sequence>
<protein>
    <recommendedName>
        <fullName evidence="1">Double-GTPase 2 domain-containing protein</fullName>
    </recommendedName>
</protein>
<dbReference type="Proteomes" id="UP000006324">
    <property type="component" value="Unassembled WGS sequence"/>
</dbReference>
<dbReference type="EMBL" id="AHNQ02000034">
    <property type="protein sequence ID" value="EKO24173.1"/>
    <property type="molecule type" value="Genomic_DNA"/>
</dbReference>
<dbReference type="InterPro" id="IPR027417">
    <property type="entry name" value="P-loop_NTPase"/>
</dbReference>
<dbReference type="SUPFAM" id="SSF52540">
    <property type="entry name" value="P-loop containing nucleoside triphosphate hydrolases"/>
    <property type="match status" value="1"/>
</dbReference>
<dbReference type="RefSeq" id="WP_002120936.1">
    <property type="nucleotide sequence ID" value="NZ_AHNQ02000034.1"/>
</dbReference>
<evidence type="ECO:0000313" key="3">
    <source>
        <dbReference type="Proteomes" id="UP000006324"/>
    </source>
</evidence>
<comment type="caution">
    <text evidence="2">The sequence shown here is derived from an EMBL/GenBank/DDBJ whole genome shotgun (WGS) entry which is preliminary data.</text>
</comment>